<dbReference type="EMBL" id="JAGINU010000001">
    <property type="protein sequence ID" value="MBP2371197.1"/>
    <property type="molecule type" value="Genomic_DNA"/>
</dbReference>
<accession>A0ABS4W4P7</accession>
<evidence type="ECO:0000313" key="1">
    <source>
        <dbReference type="EMBL" id="MBP2371197.1"/>
    </source>
</evidence>
<reference evidence="1 2" key="1">
    <citation type="submission" date="2021-03" db="EMBL/GenBank/DDBJ databases">
        <title>Sequencing the genomes of 1000 actinobacteria strains.</title>
        <authorList>
            <person name="Klenk H.-P."/>
        </authorList>
    </citation>
    <scope>NUCLEOTIDE SEQUENCE [LARGE SCALE GENOMIC DNA]</scope>
    <source>
        <strain evidence="1 2">DSM 45256</strain>
    </source>
</reference>
<keyword evidence="2" id="KW-1185">Reference proteome</keyword>
<proteinExistence type="predicted"/>
<sequence>MGDTTGSGDLGDVISAAAAAGLRVEFVHEHDSIPFQRYGSLIRHGSRFRYPDGAAQLPLMYSLAATAR</sequence>
<protein>
    <submittedName>
        <fullName evidence="1">Uncharacterized protein</fullName>
    </submittedName>
</protein>
<organism evidence="1 2">
    <name type="scientific">Pseudonocardia parietis</name>
    <dbReference type="NCBI Taxonomy" id="570936"/>
    <lineage>
        <taxon>Bacteria</taxon>
        <taxon>Bacillati</taxon>
        <taxon>Actinomycetota</taxon>
        <taxon>Actinomycetes</taxon>
        <taxon>Pseudonocardiales</taxon>
        <taxon>Pseudonocardiaceae</taxon>
        <taxon>Pseudonocardia</taxon>
    </lineage>
</organism>
<gene>
    <name evidence="1" type="ORF">JOF36_006893</name>
</gene>
<name>A0ABS4W4P7_9PSEU</name>
<dbReference type="RefSeq" id="WP_210034925.1">
    <property type="nucleotide sequence ID" value="NZ_JAGINU010000001.1"/>
</dbReference>
<evidence type="ECO:0000313" key="2">
    <source>
        <dbReference type="Proteomes" id="UP001519295"/>
    </source>
</evidence>
<dbReference type="Proteomes" id="UP001519295">
    <property type="component" value="Unassembled WGS sequence"/>
</dbReference>
<comment type="caution">
    <text evidence="1">The sequence shown here is derived from an EMBL/GenBank/DDBJ whole genome shotgun (WGS) entry which is preliminary data.</text>
</comment>